<dbReference type="InterPro" id="IPR000337">
    <property type="entry name" value="GPCR_3"/>
</dbReference>
<feature type="domain" description="G-protein coupled receptors family 3 profile" evidence="12">
    <location>
        <begin position="618"/>
        <end position="865"/>
    </location>
</feature>
<dbReference type="InterPro" id="IPR002455">
    <property type="entry name" value="GPCR3_GABA-B"/>
</dbReference>
<evidence type="ECO:0000256" key="9">
    <source>
        <dbReference type="SAM" id="MobiDB-lite"/>
    </source>
</evidence>
<evidence type="ECO:0000256" key="10">
    <source>
        <dbReference type="SAM" id="Phobius"/>
    </source>
</evidence>
<dbReference type="PANTHER" id="PTHR10519">
    <property type="entry name" value="GABA-B RECEPTOR"/>
    <property type="match status" value="1"/>
</dbReference>
<evidence type="ECO:0000256" key="1">
    <source>
        <dbReference type="ARBA" id="ARBA00004141"/>
    </source>
</evidence>
<feature type="transmembrane region" description="Helical" evidence="10">
    <location>
        <begin position="693"/>
        <end position="712"/>
    </location>
</feature>
<dbReference type="Proteomes" id="UP000030762">
    <property type="component" value="Unassembled WGS sequence"/>
</dbReference>
<dbReference type="eggNOG" id="KOG1055">
    <property type="taxonomic scope" value="Eukaryota"/>
</dbReference>
<dbReference type="GO" id="GO:0004965">
    <property type="term" value="F:G protein-coupled GABA receptor activity"/>
    <property type="evidence" value="ECO:0007669"/>
    <property type="project" value="InterPro"/>
</dbReference>
<organism evidence="13 14">
    <name type="scientific">Saprolegnia diclina (strain VS20)</name>
    <dbReference type="NCBI Taxonomy" id="1156394"/>
    <lineage>
        <taxon>Eukaryota</taxon>
        <taxon>Sar</taxon>
        <taxon>Stramenopiles</taxon>
        <taxon>Oomycota</taxon>
        <taxon>Saprolegniomycetes</taxon>
        <taxon>Saprolegniales</taxon>
        <taxon>Saprolegniaceae</taxon>
        <taxon>Saprolegnia</taxon>
    </lineage>
</organism>
<dbReference type="RefSeq" id="XP_008614747.1">
    <property type="nucleotide sequence ID" value="XM_008616525.1"/>
</dbReference>
<feature type="transmembrane region" description="Helical" evidence="10">
    <location>
        <begin position="842"/>
        <end position="862"/>
    </location>
</feature>
<evidence type="ECO:0000256" key="8">
    <source>
        <dbReference type="ARBA" id="ARBA00023224"/>
    </source>
</evidence>
<sequence>MLVLWLAAVLAAVLETAAQTTSPSVFEARRLNKCLDADWVAATAKRLNLDPDALDGQRRRANPLLRQGLREPRFTLNDPRQHSPGAFQPGCFKSRQSIHGIGERVFPNGSVASTGSWNGSFVLEYNTWQSQTLTASIISILVSEVVGYPVSFFKTSGGLGVTERMSSVGAGVCTPSHVSPEVWTSSKMALLNVYANETSSSSIGYNGQSGLYTLKANVEEALKGPTSTVGTFSRIYSADWWRDYALGSDLINFYSMANFDLSQVGQKSACPDGTYGCLNGCSQTAACTAALAQGKTCMLVAGQYGTDDQGYLQSAIGNNNIPARFCYSGYAPTGSLVTSTMASGGAITFYHYEPDIFHFANPDKFVRISLPRPKPEMVALATGQFGSNGFGLPSPDPVSVDFPEQALMKYYSNYLLDSTNLNNFLRKFQLTKLDINNLLLAYASNASNAALPDVEYAVACDWVKKNYAKWYLWVDRLPLCTMGTNVRYSFSNCNSSSQPRAVTFAWTTPDPANSSQPYDCDGGFGTLPSPFYTSRSCEWLAANTALWGLWLTSPPTCDLSFYNYSVSECTSSSIRNVEFFWLLPSATNYLVSGECINGVSLPSNTTVACDYVPTFSGVYTGIATITVIVLVILVVFVALVLKFREKPVIKRSQWHLLLLLLLGGILICAYVLLGAGAPSNFLCGARPFVGSLGYTLCFGSLLVKSLRVYLVFENKAMKKRVVSVWRMLNILSAIVGVDIGIIVVWLLAEFPGPSTFAAAASEFTGTVVHVECHSSSFIFPVLSIFWKAVVTFVGLYVSFLIRHVSGDFQESIWIFSASCVVLVGSLLMMTMAYLVALPAAAAYGFLSAITLFCTIVTMTLMLGPKFTRLNREDLTTDTTGATNGTKATKGSKTSKTSMVNSSAISASRVVSSARGHDVQPH</sequence>
<evidence type="ECO:0000313" key="14">
    <source>
        <dbReference type="Proteomes" id="UP000030762"/>
    </source>
</evidence>
<protein>
    <recommendedName>
        <fullName evidence="12">G-protein coupled receptors family 3 profile domain-containing protein</fullName>
    </recommendedName>
</protein>
<keyword evidence="8" id="KW-0807">Transducer</keyword>
<name>T0QDS8_SAPDV</name>
<feature type="transmembrane region" description="Helical" evidence="10">
    <location>
        <begin position="777"/>
        <end position="801"/>
    </location>
</feature>
<proteinExistence type="predicted"/>
<dbReference type="PRINTS" id="PR00248">
    <property type="entry name" value="GPCRMGR"/>
</dbReference>
<dbReference type="OMA" id="WIFSASC"/>
<evidence type="ECO:0000256" key="5">
    <source>
        <dbReference type="ARBA" id="ARBA00023136"/>
    </source>
</evidence>
<dbReference type="GO" id="GO:0038039">
    <property type="term" value="C:G protein-coupled receptor heterodimeric complex"/>
    <property type="evidence" value="ECO:0007669"/>
    <property type="project" value="TreeGrafter"/>
</dbReference>
<feature type="transmembrane region" description="Helical" evidence="10">
    <location>
        <begin position="813"/>
        <end position="836"/>
    </location>
</feature>
<feature type="region of interest" description="Disordered" evidence="9">
    <location>
        <begin position="877"/>
        <end position="921"/>
    </location>
</feature>
<dbReference type="OrthoDB" id="167531at2759"/>
<comment type="subcellular location">
    <subcellularLocation>
        <location evidence="1">Membrane</location>
        <topology evidence="1">Multi-pass membrane protein</topology>
    </subcellularLocation>
</comment>
<feature type="chain" id="PRO_5004569797" description="G-protein coupled receptors family 3 profile domain-containing protein" evidence="11">
    <location>
        <begin position="19"/>
        <end position="921"/>
    </location>
</feature>
<evidence type="ECO:0000256" key="2">
    <source>
        <dbReference type="ARBA" id="ARBA00022692"/>
    </source>
</evidence>
<keyword evidence="6" id="KW-0675">Receptor</keyword>
<dbReference type="EMBL" id="JH767167">
    <property type="protein sequence ID" value="EQC31740.1"/>
    <property type="molecule type" value="Genomic_DNA"/>
</dbReference>
<dbReference type="PANTHER" id="PTHR10519:SF20">
    <property type="entry name" value="G-PROTEIN COUPLED RECEPTOR 156-RELATED"/>
    <property type="match status" value="1"/>
</dbReference>
<dbReference type="CDD" id="cd15047">
    <property type="entry name" value="7tmC_GABA-B-like"/>
    <property type="match status" value="1"/>
</dbReference>
<evidence type="ECO:0000256" key="11">
    <source>
        <dbReference type="SAM" id="SignalP"/>
    </source>
</evidence>
<dbReference type="Pfam" id="PF00003">
    <property type="entry name" value="7tm_3"/>
    <property type="match status" value="1"/>
</dbReference>
<dbReference type="AlphaFoldDB" id="T0QDS8"/>
<dbReference type="GeneID" id="19951257"/>
<evidence type="ECO:0000259" key="12">
    <source>
        <dbReference type="PROSITE" id="PS50259"/>
    </source>
</evidence>
<keyword evidence="11" id="KW-0732">Signal</keyword>
<feature type="transmembrane region" description="Helical" evidence="10">
    <location>
        <begin position="653"/>
        <end position="673"/>
    </location>
</feature>
<dbReference type="InterPro" id="IPR017978">
    <property type="entry name" value="GPCR_3_C"/>
</dbReference>
<keyword evidence="3 10" id="KW-1133">Transmembrane helix</keyword>
<reference evidence="13 14" key="1">
    <citation type="submission" date="2012-04" db="EMBL/GenBank/DDBJ databases">
        <title>The Genome Sequence of Saprolegnia declina VS20.</title>
        <authorList>
            <consortium name="The Broad Institute Genome Sequencing Platform"/>
            <person name="Russ C."/>
            <person name="Nusbaum C."/>
            <person name="Tyler B."/>
            <person name="van West P."/>
            <person name="Dieguez-Uribeondo J."/>
            <person name="de Bruijn I."/>
            <person name="Tripathy S."/>
            <person name="Jiang R."/>
            <person name="Young S.K."/>
            <person name="Zeng Q."/>
            <person name="Gargeya S."/>
            <person name="Fitzgerald M."/>
            <person name="Haas B."/>
            <person name="Abouelleil A."/>
            <person name="Alvarado L."/>
            <person name="Arachchi H.M."/>
            <person name="Berlin A."/>
            <person name="Chapman S.B."/>
            <person name="Goldberg J."/>
            <person name="Griggs A."/>
            <person name="Gujja S."/>
            <person name="Hansen M."/>
            <person name="Howarth C."/>
            <person name="Imamovic A."/>
            <person name="Larimer J."/>
            <person name="McCowen C."/>
            <person name="Montmayeur A."/>
            <person name="Murphy C."/>
            <person name="Neiman D."/>
            <person name="Pearson M."/>
            <person name="Priest M."/>
            <person name="Roberts A."/>
            <person name="Saif S."/>
            <person name="Shea T."/>
            <person name="Sisk P."/>
            <person name="Sykes S."/>
            <person name="Wortman J."/>
            <person name="Nusbaum C."/>
            <person name="Birren B."/>
        </authorList>
    </citation>
    <scope>NUCLEOTIDE SEQUENCE [LARGE SCALE GENOMIC DNA]</scope>
    <source>
        <strain evidence="13 14">VS20</strain>
    </source>
</reference>
<keyword evidence="14" id="KW-1185">Reference proteome</keyword>
<feature type="compositionally biased region" description="Low complexity" evidence="9">
    <location>
        <begin position="877"/>
        <end position="913"/>
    </location>
</feature>
<keyword evidence="7" id="KW-0325">Glycoprotein</keyword>
<dbReference type="PROSITE" id="PS50259">
    <property type="entry name" value="G_PROTEIN_RECEP_F3_4"/>
    <property type="match status" value="1"/>
</dbReference>
<feature type="transmembrane region" description="Helical" evidence="10">
    <location>
        <begin position="724"/>
        <end position="748"/>
    </location>
</feature>
<evidence type="ECO:0000256" key="7">
    <source>
        <dbReference type="ARBA" id="ARBA00023180"/>
    </source>
</evidence>
<dbReference type="VEuPathDB" id="FungiDB:SDRG_10530"/>
<keyword evidence="2 10" id="KW-0812">Transmembrane</keyword>
<evidence type="ECO:0000313" key="13">
    <source>
        <dbReference type="EMBL" id="EQC31740.1"/>
    </source>
</evidence>
<keyword evidence="5 10" id="KW-0472">Membrane</keyword>
<feature type="transmembrane region" description="Helical" evidence="10">
    <location>
        <begin position="618"/>
        <end position="641"/>
    </location>
</feature>
<dbReference type="InParanoid" id="T0QDS8"/>
<keyword evidence="4" id="KW-0297">G-protein coupled receptor</keyword>
<dbReference type="STRING" id="1156394.T0QDS8"/>
<evidence type="ECO:0000256" key="3">
    <source>
        <dbReference type="ARBA" id="ARBA00022989"/>
    </source>
</evidence>
<evidence type="ECO:0000256" key="4">
    <source>
        <dbReference type="ARBA" id="ARBA00023040"/>
    </source>
</evidence>
<accession>T0QDS8</accession>
<evidence type="ECO:0000256" key="6">
    <source>
        <dbReference type="ARBA" id="ARBA00023170"/>
    </source>
</evidence>
<gene>
    <name evidence="13" type="ORF">SDRG_10530</name>
</gene>
<feature type="signal peptide" evidence="11">
    <location>
        <begin position="1"/>
        <end position="18"/>
    </location>
</feature>